<keyword evidence="1" id="KW-0812">Transmembrane</keyword>
<dbReference type="Proteomes" id="UP001349262">
    <property type="component" value="Unassembled WGS sequence"/>
</dbReference>
<dbReference type="EMBL" id="MLBY01000004">
    <property type="protein sequence ID" value="MEE7457995.1"/>
    <property type="molecule type" value="Genomic_DNA"/>
</dbReference>
<proteinExistence type="predicted"/>
<name>A0ABU7TBQ9_9HYPH</name>
<reference evidence="2 3" key="1">
    <citation type="journal article" date="2012" name="Genet. Mol. Biol.">
        <title>Analysis of 16S rRNA and mxaF genes revealing insights into Methylobacterium niche-specific plant association.</title>
        <authorList>
            <person name="Dourado M.N."/>
            <person name="Andreote F.D."/>
            <person name="Dini-Andreote F."/>
            <person name="Conti R."/>
            <person name="Araujo J.M."/>
            <person name="Araujo W.L."/>
        </authorList>
    </citation>
    <scope>NUCLEOTIDE SEQUENCE [LARGE SCALE GENOMIC DNA]</scope>
    <source>
        <strain evidence="2 3">SR1.6/4</strain>
    </source>
</reference>
<sequence>MAELFASGQIVDAILVLVGLEALLLLALRARRGGGPAPASLLANLASGAALMLSLRAALTGAAWPVVAGWLMVSFFAHLAEMTLRFRRAAEHPRAAVIVPAGTTVDE</sequence>
<feature type="transmembrane region" description="Helical" evidence="1">
    <location>
        <begin position="39"/>
        <end position="56"/>
    </location>
</feature>
<evidence type="ECO:0000313" key="2">
    <source>
        <dbReference type="EMBL" id="MEE7457995.1"/>
    </source>
</evidence>
<evidence type="ECO:0000256" key="1">
    <source>
        <dbReference type="SAM" id="Phobius"/>
    </source>
</evidence>
<feature type="transmembrane region" description="Helical" evidence="1">
    <location>
        <begin position="6"/>
        <end position="27"/>
    </location>
</feature>
<comment type="caution">
    <text evidence="2">The sequence shown here is derived from an EMBL/GenBank/DDBJ whole genome shotgun (WGS) entry which is preliminary data.</text>
</comment>
<gene>
    <name evidence="2" type="ORF">MRSR164_14810</name>
</gene>
<keyword evidence="3" id="KW-1185">Reference proteome</keyword>
<feature type="transmembrane region" description="Helical" evidence="1">
    <location>
        <begin position="62"/>
        <end position="80"/>
    </location>
</feature>
<keyword evidence="1" id="KW-0472">Membrane</keyword>
<keyword evidence="1" id="KW-1133">Transmembrane helix</keyword>
<protein>
    <submittedName>
        <fullName evidence="2">Uncharacterized protein</fullName>
    </submittedName>
</protein>
<accession>A0ABU7TBQ9</accession>
<organism evidence="2 3">
    <name type="scientific">Methylobacterium radiotolerans</name>
    <dbReference type="NCBI Taxonomy" id="31998"/>
    <lineage>
        <taxon>Bacteria</taxon>
        <taxon>Pseudomonadati</taxon>
        <taxon>Pseudomonadota</taxon>
        <taxon>Alphaproteobacteria</taxon>
        <taxon>Hyphomicrobiales</taxon>
        <taxon>Methylobacteriaceae</taxon>
        <taxon>Methylobacterium</taxon>
    </lineage>
</organism>
<evidence type="ECO:0000313" key="3">
    <source>
        <dbReference type="Proteomes" id="UP001349262"/>
    </source>
</evidence>